<dbReference type="EMBL" id="QZAR01000002">
    <property type="protein sequence ID" value="THW97523.1"/>
    <property type="molecule type" value="Genomic_DNA"/>
</dbReference>
<evidence type="ECO:0000313" key="11">
    <source>
        <dbReference type="EMBL" id="THZ83619.1"/>
    </source>
</evidence>
<evidence type="ECO:0000313" key="9">
    <source>
        <dbReference type="EMBL" id="THZ29001.1"/>
    </source>
</evidence>
<dbReference type="OrthoDB" id="3682664at2759"/>
<dbReference type="Proteomes" id="UP000310121">
    <property type="component" value="Unassembled WGS sequence"/>
</dbReference>
<dbReference type="InterPro" id="IPR006771">
    <property type="entry name" value="CetA-like"/>
</dbReference>
<dbReference type="Proteomes" id="UP000309076">
    <property type="component" value="Unassembled WGS sequence"/>
</dbReference>
<proteinExistence type="predicted"/>
<protein>
    <recommendedName>
        <fullName evidence="23">Bys1 family protein</fullName>
    </recommendedName>
</protein>
<dbReference type="EMBL" id="QZAJ01000012">
    <property type="protein sequence ID" value="THW23029.1"/>
    <property type="molecule type" value="Genomic_DNA"/>
</dbReference>
<accession>A0A1A7MIX3</accession>
<dbReference type="Proteomes" id="UP000304951">
    <property type="component" value="Unassembled WGS sequence"/>
</dbReference>
<evidence type="ECO:0000313" key="12">
    <source>
        <dbReference type="EMBL" id="TIA65057.1"/>
    </source>
</evidence>
<feature type="signal peptide" evidence="1">
    <location>
        <begin position="1"/>
        <end position="20"/>
    </location>
</feature>
<dbReference type="Proteomes" id="UP000304947">
    <property type="component" value="Unassembled WGS sequence"/>
</dbReference>
<evidence type="ECO:0000313" key="19">
    <source>
        <dbReference type="Proteomes" id="UP000308953"/>
    </source>
</evidence>
<name>A0A1A7MIX3_AURPU</name>
<evidence type="ECO:0000313" key="5">
    <source>
        <dbReference type="EMBL" id="THW77808.1"/>
    </source>
</evidence>
<evidence type="ECO:0000313" key="7">
    <source>
        <dbReference type="EMBL" id="THX14139.1"/>
    </source>
</evidence>
<dbReference type="EMBL" id="QZAS01000008">
    <property type="protein sequence ID" value="THX14139.1"/>
    <property type="molecule type" value="Genomic_DNA"/>
</dbReference>
<dbReference type="EMBL" id="QZAO01000033">
    <property type="protein sequence ID" value="THW77808.1"/>
    <property type="molecule type" value="Genomic_DNA"/>
</dbReference>
<sequence>MHIIASATSAILALAGSASAAFATVQNNCPETVWITITNSTWQPVQYPIPVNGTYTQWRSGIGNAYGLSKTSAYFSPSTPKFTLGFSDSADHLLYWSLINASGDPFAGQPWRISLSEPSCSPNPLTAYDGGLVHACGDTSNLTVTVC</sequence>
<evidence type="ECO:0000313" key="3">
    <source>
        <dbReference type="EMBL" id="THW23029.1"/>
    </source>
</evidence>
<keyword evidence="1" id="KW-0732">Signal</keyword>
<evidence type="ECO:0000313" key="22">
    <source>
        <dbReference type="Proteomes" id="UP000310121"/>
    </source>
</evidence>
<reference evidence="13 14" key="1">
    <citation type="submission" date="2018-10" db="EMBL/GenBank/DDBJ databases">
        <title>Fifty Aureobasidium pullulans genomes reveal a recombining polyextremotolerant generalist.</title>
        <authorList>
            <person name="Gostincar C."/>
            <person name="Turk M."/>
            <person name="Zajc J."/>
            <person name="Gunde-Cimerman N."/>
        </authorList>
    </citation>
    <scope>NUCLEOTIDE SEQUENCE [LARGE SCALE GENOMIC DNA]</scope>
    <source>
        <strain evidence="7">EXF-10085</strain>
        <strain evidence="6 13">EXF-10507</strain>
        <strain evidence="5 18">EXF-10659</strain>
        <strain evidence="4 20">EXF-10796</strain>
        <strain evidence="3 17">EXF-11318</strain>
        <strain evidence="2 15">EXF-11900</strain>
        <strain evidence="12 14">EXF-3380</strain>
        <strain evidence="11 21">EXF-3403</strain>
        <strain evidence="10 22">EXF-3844</strain>
        <strain evidence="9 16">EXF-3863</strain>
        <strain evidence="8 19">EXF-9785</strain>
    </source>
</reference>
<dbReference type="EMBL" id="QZAV01000043">
    <property type="protein sequence ID" value="THX40841.1"/>
    <property type="molecule type" value="Genomic_DNA"/>
</dbReference>
<dbReference type="Proteomes" id="UP000308802">
    <property type="component" value="Unassembled WGS sequence"/>
</dbReference>
<dbReference type="AlphaFoldDB" id="A0A1A7MIX3"/>
<evidence type="ECO:0000313" key="17">
    <source>
        <dbReference type="Proteomes" id="UP000308014"/>
    </source>
</evidence>
<dbReference type="Proteomes" id="UP000308953">
    <property type="component" value="Unassembled WGS sequence"/>
</dbReference>
<dbReference type="Proteomes" id="UP000304928">
    <property type="component" value="Unassembled WGS sequence"/>
</dbReference>
<evidence type="ECO:0000313" key="14">
    <source>
        <dbReference type="Proteomes" id="UP000304947"/>
    </source>
</evidence>
<evidence type="ECO:0000313" key="6">
    <source>
        <dbReference type="EMBL" id="THW97523.1"/>
    </source>
</evidence>
<dbReference type="Proteomes" id="UP000308014">
    <property type="component" value="Unassembled WGS sequence"/>
</dbReference>
<dbReference type="EMBL" id="QZBM01000038">
    <property type="protein sequence ID" value="THZ29001.1"/>
    <property type="molecule type" value="Genomic_DNA"/>
</dbReference>
<comment type="caution">
    <text evidence="3">The sequence shown here is derived from an EMBL/GenBank/DDBJ whole genome shotgun (WGS) entry which is preliminary data.</text>
</comment>
<dbReference type="EMBL" id="QZAM01000004">
    <property type="protein sequence ID" value="THW53268.1"/>
    <property type="molecule type" value="Genomic_DNA"/>
</dbReference>
<gene>
    <name evidence="12" type="ORF">D6C83_02522</name>
    <name evidence="11" type="ORF">D6C84_04843</name>
    <name evidence="10" type="ORF">D6C90_00063</name>
    <name evidence="9" type="ORF">D6C91_01698</name>
    <name evidence="8" type="ORF">D6D10_03178</name>
    <name evidence="7" type="ORF">D6D13_03311</name>
    <name evidence="6" type="ORF">D6D15_00274</name>
    <name evidence="5" type="ORF">D6D19_01968</name>
    <name evidence="4" type="ORF">D6D21_00550</name>
    <name evidence="3" type="ORF">D6D24_00810</name>
    <name evidence="2" type="ORF">D6D28_00219</name>
</gene>
<evidence type="ECO:0000313" key="20">
    <source>
        <dbReference type="Proteomes" id="UP000309076"/>
    </source>
</evidence>
<evidence type="ECO:0000313" key="18">
    <source>
        <dbReference type="Proteomes" id="UP000308802"/>
    </source>
</evidence>
<evidence type="ECO:0000313" key="4">
    <source>
        <dbReference type="EMBL" id="THW53268.1"/>
    </source>
</evidence>
<evidence type="ECO:0000313" key="10">
    <source>
        <dbReference type="EMBL" id="THZ54380.1"/>
    </source>
</evidence>
<organism evidence="3 17">
    <name type="scientific">Aureobasidium pullulans</name>
    <name type="common">Black yeast</name>
    <name type="synonym">Pullularia pullulans</name>
    <dbReference type="NCBI Taxonomy" id="5580"/>
    <lineage>
        <taxon>Eukaryota</taxon>
        <taxon>Fungi</taxon>
        <taxon>Dikarya</taxon>
        <taxon>Ascomycota</taxon>
        <taxon>Pezizomycotina</taxon>
        <taxon>Dothideomycetes</taxon>
        <taxon>Dothideomycetidae</taxon>
        <taxon>Dothideales</taxon>
        <taxon>Saccotheciaceae</taxon>
        <taxon>Aureobasidium</taxon>
    </lineage>
</organism>
<feature type="chain" id="PRO_5044369474" description="Bys1 family protein" evidence="1">
    <location>
        <begin position="21"/>
        <end position="147"/>
    </location>
</feature>
<evidence type="ECO:0008006" key="23">
    <source>
        <dbReference type="Google" id="ProtNLM"/>
    </source>
</evidence>
<evidence type="ECO:0000313" key="8">
    <source>
        <dbReference type="EMBL" id="THX40841.1"/>
    </source>
</evidence>
<dbReference type="Pfam" id="PF04681">
    <property type="entry name" value="Bys1"/>
    <property type="match status" value="1"/>
</dbReference>
<evidence type="ECO:0000313" key="15">
    <source>
        <dbReference type="Proteomes" id="UP000304951"/>
    </source>
</evidence>
<dbReference type="EMBL" id="QZAF01000003">
    <property type="protein sequence ID" value="THV77624.1"/>
    <property type="molecule type" value="Genomic_DNA"/>
</dbReference>
<dbReference type="EMBL" id="QZBU01000554">
    <property type="protein sequence ID" value="TIA65057.1"/>
    <property type="molecule type" value="Genomic_DNA"/>
</dbReference>
<evidence type="ECO:0000313" key="13">
    <source>
        <dbReference type="Proteomes" id="UP000304928"/>
    </source>
</evidence>
<dbReference type="Proteomes" id="UP000310039">
    <property type="component" value="Unassembled WGS sequence"/>
</dbReference>
<evidence type="ECO:0000313" key="16">
    <source>
        <dbReference type="Proteomes" id="UP000308005"/>
    </source>
</evidence>
<evidence type="ECO:0000313" key="21">
    <source>
        <dbReference type="Proteomes" id="UP000310039"/>
    </source>
</evidence>
<dbReference type="Proteomes" id="UP000308005">
    <property type="component" value="Unassembled WGS sequence"/>
</dbReference>
<evidence type="ECO:0000256" key="1">
    <source>
        <dbReference type="SAM" id="SignalP"/>
    </source>
</evidence>
<evidence type="ECO:0000313" key="2">
    <source>
        <dbReference type="EMBL" id="THV77624.1"/>
    </source>
</evidence>
<dbReference type="EMBL" id="QZBN01000001">
    <property type="protein sequence ID" value="THZ54380.1"/>
    <property type="molecule type" value="Genomic_DNA"/>
</dbReference>
<dbReference type="EMBL" id="QZBT01000057">
    <property type="protein sequence ID" value="THZ83619.1"/>
    <property type="molecule type" value="Genomic_DNA"/>
</dbReference>